<organism evidence="1 2">
    <name type="scientific">Rangifer tarandus platyrhynchus</name>
    <name type="common">Svalbard reindeer</name>
    <dbReference type="NCBI Taxonomy" id="3082113"/>
    <lineage>
        <taxon>Eukaryota</taxon>
        <taxon>Metazoa</taxon>
        <taxon>Chordata</taxon>
        <taxon>Craniata</taxon>
        <taxon>Vertebrata</taxon>
        <taxon>Euteleostomi</taxon>
        <taxon>Mammalia</taxon>
        <taxon>Eutheria</taxon>
        <taxon>Laurasiatheria</taxon>
        <taxon>Artiodactyla</taxon>
        <taxon>Ruminantia</taxon>
        <taxon>Pecora</taxon>
        <taxon>Cervidae</taxon>
        <taxon>Odocoileinae</taxon>
        <taxon>Rangifer</taxon>
    </lineage>
</organism>
<feature type="non-terminal residue" evidence="1">
    <location>
        <position position="1"/>
    </location>
</feature>
<comment type="caution">
    <text evidence="1">The sequence shown here is derived from an EMBL/GenBank/DDBJ whole genome shotgun (WGS) entry which is preliminary data.</text>
</comment>
<dbReference type="EMBL" id="CATOBB020000780">
    <property type="protein sequence ID" value="CAM9186749.1"/>
    <property type="molecule type" value="Genomic_DNA"/>
</dbReference>
<evidence type="ECO:0000313" key="2">
    <source>
        <dbReference type="Proteomes" id="UP001162501"/>
    </source>
</evidence>
<gene>
    <name evidence="1" type="ORF">MRATA1EN22A_LOCUS29591</name>
</gene>
<protein>
    <submittedName>
        <fullName evidence="1">Uncharacterized protein</fullName>
    </submittedName>
</protein>
<proteinExistence type="predicted"/>
<accession>A0ACB1KGA2</accession>
<sequence length="52" mass="5458">GGRYVPGSSSGSSNTLLAADPFTDNRGIHHPRHSMSAVTGEMLLIMSREGAM</sequence>
<reference evidence="1" key="1">
    <citation type="submission" date="2025-03" db="EMBL/GenBank/DDBJ databases">
        <authorList>
            <consortium name="ELIXIR-Norway"/>
            <consortium name="Elixir Norway"/>
        </authorList>
    </citation>
    <scope>NUCLEOTIDE SEQUENCE</scope>
</reference>
<name>A0ACB1KGA2_RANTA</name>
<dbReference type="Proteomes" id="UP001162501">
    <property type="component" value="Unassembled WGS sequence"/>
</dbReference>
<evidence type="ECO:0000313" key="1">
    <source>
        <dbReference type="EMBL" id="CAM9186749.1"/>
    </source>
</evidence>